<keyword evidence="2" id="KW-1185">Reference proteome</keyword>
<dbReference type="AlphaFoldDB" id="A0A653BVV4"/>
<organism evidence="1 2">
    <name type="scientific">Callosobruchus maculatus</name>
    <name type="common">Southern cowpea weevil</name>
    <name type="synonym">Pulse bruchid</name>
    <dbReference type="NCBI Taxonomy" id="64391"/>
    <lineage>
        <taxon>Eukaryota</taxon>
        <taxon>Metazoa</taxon>
        <taxon>Ecdysozoa</taxon>
        <taxon>Arthropoda</taxon>
        <taxon>Hexapoda</taxon>
        <taxon>Insecta</taxon>
        <taxon>Pterygota</taxon>
        <taxon>Neoptera</taxon>
        <taxon>Endopterygota</taxon>
        <taxon>Coleoptera</taxon>
        <taxon>Polyphaga</taxon>
        <taxon>Cucujiformia</taxon>
        <taxon>Chrysomeloidea</taxon>
        <taxon>Chrysomelidae</taxon>
        <taxon>Bruchinae</taxon>
        <taxon>Bruchini</taxon>
        <taxon>Callosobruchus</taxon>
    </lineage>
</organism>
<dbReference type="EMBL" id="CAACVG010005764">
    <property type="protein sequence ID" value="VEN39590.1"/>
    <property type="molecule type" value="Genomic_DNA"/>
</dbReference>
<accession>A0A653BVV4</accession>
<gene>
    <name evidence="1" type="ORF">CALMAC_LOCUS4075</name>
</gene>
<feature type="non-terminal residue" evidence="1">
    <location>
        <position position="84"/>
    </location>
</feature>
<sequence>HHYCGVWPLCHLSLTTYHPFAAHIRKFFSPCLTCCYGLQLFCSSFPTPRTDFRICWVLPQYPTHGLGLWPPTPTNASLCAQCWS</sequence>
<feature type="non-terminal residue" evidence="1">
    <location>
        <position position="1"/>
    </location>
</feature>
<protein>
    <submittedName>
        <fullName evidence="1">Uncharacterized protein</fullName>
    </submittedName>
</protein>
<dbReference type="Proteomes" id="UP000410492">
    <property type="component" value="Unassembled WGS sequence"/>
</dbReference>
<evidence type="ECO:0000313" key="2">
    <source>
        <dbReference type="Proteomes" id="UP000410492"/>
    </source>
</evidence>
<evidence type="ECO:0000313" key="1">
    <source>
        <dbReference type="EMBL" id="VEN39590.1"/>
    </source>
</evidence>
<proteinExistence type="predicted"/>
<reference evidence="1 2" key="1">
    <citation type="submission" date="2019-01" db="EMBL/GenBank/DDBJ databases">
        <authorList>
            <person name="Sayadi A."/>
        </authorList>
    </citation>
    <scope>NUCLEOTIDE SEQUENCE [LARGE SCALE GENOMIC DNA]</scope>
</reference>
<name>A0A653BVV4_CALMS</name>